<evidence type="ECO:0000256" key="3">
    <source>
        <dbReference type="ARBA" id="ARBA00022450"/>
    </source>
</evidence>
<sequence>MARSTAALATAGVVLFGSSAAFLAGAPQPRAPPAPASYAAAKFELSELASGQSFSSEEEGPSSAAGGFSWAGPLLGLGAALGLACGVLAPAPARAITAEQFSQLTYAQVRGSGLANRCPTVDSVGDKVEVKAGSKIINMCFEPKSFAVEFETDKGKEFATTRLTTRQTYTLAFIEGKLEPNPVTFSESDGMDFAATTVKLPDGEYQPFLFTVKGLVAKGEGSAFKPGFTWGGEFNVPSYRTGGFLDPKARGMYLGYDQAVALPALQADGSAGQAELFRATNKVFDQGKGAIEMEVNKVNADLGEIGGVFVSKQPSDTDMGAKAPRTVLLKGKITLGLDGELVSSFLVVICHACVGCLGTALDGEQKTPASSAEVGMAVEKGTVERAKVPTHSVRRTALRGGAQCAKPTVQAAFSDLGIQEALRQGSSSRFKAVILEFPSQHAASQSRLETCILEWCFVTYICQASISSAAARQCFSKDRGDALDADEGLLKVFAALAPEDAARAVADKVKMESGMDSLSGVEFRNRIQLELKPQFGGGLRIPNSAVFDFPTAGSAFRGPAERCRGCDPSSQQGHISWPVAFEMARQLEAGGERVALLALLDARNLLPLAPDIGARLYGAGGPRAVAEKEFGQGSQSALEHVHETFRWYAGLLSTAGPRDETEITPIASKDGNRPLGTKWVMMPRNNLSSLRPSRDNSMLVDNVENLPAGVRREDLQVIVLPWLSNVWFSSLSLIAAVFQSDAEVADRLVTWGPPADGLEVFLGERTCPFLAAFFSGSSPMAKAESLALTEQRLSSSFPRLRYVRVDADELGIRALLQWDIVSLPTYVLFWPLAAPGTAGRPPWQTWHSWQGGLNPYDYLDVAKWISASSGLLPANSSSIGQFPGPLGLVKRGATSSWSHFRLGVCWTLIAMLAIPKILKRIA</sequence>
<organism evidence="11 12">
    <name type="scientific">Polarella glacialis</name>
    <name type="common">Dinoflagellate</name>
    <dbReference type="NCBI Taxonomy" id="89957"/>
    <lineage>
        <taxon>Eukaryota</taxon>
        <taxon>Sar</taxon>
        <taxon>Alveolata</taxon>
        <taxon>Dinophyceae</taxon>
        <taxon>Suessiales</taxon>
        <taxon>Suessiaceae</taxon>
        <taxon>Polarella</taxon>
    </lineage>
</organism>
<evidence type="ECO:0000256" key="2">
    <source>
        <dbReference type="ARBA" id="ARBA00009838"/>
    </source>
</evidence>
<keyword evidence="7" id="KW-0472">Membrane</keyword>
<evidence type="ECO:0000259" key="10">
    <source>
        <dbReference type="SMART" id="SM00823"/>
    </source>
</evidence>
<keyword evidence="6" id="KW-0793">Thylakoid</keyword>
<dbReference type="EMBL" id="CAJNNV010025236">
    <property type="protein sequence ID" value="CAE8613316.1"/>
    <property type="molecule type" value="Genomic_DNA"/>
</dbReference>
<evidence type="ECO:0000256" key="1">
    <source>
        <dbReference type="ARBA" id="ARBA00004370"/>
    </source>
</evidence>
<dbReference type="Gene3D" id="3.40.50.1820">
    <property type="entry name" value="alpha/beta hydrolase"/>
    <property type="match status" value="1"/>
</dbReference>
<reference evidence="11" key="1">
    <citation type="submission" date="2021-02" db="EMBL/GenBank/DDBJ databases">
        <authorList>
            <person name="Dougan E. K."/>
            <person name="Rhodes N."/>
            <person name="Thang M."/>
            <person name="Chan C."/>
        </authorList>
    </citation>
    <scope>NUCLEOTIDE SEQUENCE</scope>
</reference>
<evidence type="ECO:0000256" key="6">
    <source>
        <dbReference type="ARBA" id="ARBA00023078"/>
    </source>
</evidence>
<protein>
    <recommendedName>
        <fullName evidence="10">Polyketide synthase-like phosphopantetheine-binding domain-containing protein</fullName>
    </recommendedName>
</protein>
<keyword evidence="9" id="KW-0732">Signal</keyword>
<dbReference type="PANTHER" id="PTHR34058">
    <property type="entry name" value="OXYGEN-EVOLVING ENHANCER PROTEIN 1-2, CHLOROPLASTIC"/>
    <property type="match status" value="1"/>
</dbReference>
<dbReference type="Gene3D" id="3.30.2050.10">
    <property type="entry name" value="photosynthetic oxygen evolving center domain"/>
    <property type="match status" value="1"/>
</dbReference>
<comment type="similarity">
    <text evidence="2">Belongs to the PsbO family.</text>
</comment>
<dbReference type="InterPro" id="IPR020806">
    <property type="entry name" value="PKS_PP-bd"/>
</dbReference>
<accession>A0A813FGK5</accession>
<dbReference type="GO" id="GO:0042549">
    <property type="term" value="P:photosystem II stabilization"/>
    <property type="evidence" value="ECO:0007669"/>
    <property type="project" value="InterPro"/>
</dbReference>
<feature type="domain" description="Polyketide synthase-like phosphopantetheine-binding" evidence="10">
    <location>
        <begin position="486"/>
        <end position="563"/>
    </location>
</feature>
<dbReference type="Proteomes" id="UP000654075">
    <property type="component" value="Unassembled WGS sequence"/>
</dbReference>
<evidence type="ECO:0000256" key="5">
    <source>
        <dbReference type="ARBA" id="ARBA00022553"/>
    </source>
</evidence>
<keyword evidence="5" id="KW-0597">Phosphoprotein</keyword>
<feature type="signal peptide" evidence="9">
    <location>
        <begin position="1"/>
        <end position="21"/>
    </location>
</feature>
<dbReference type="SUPFAM" id="SSF56925">
    <property type="entry name" value="OMPA-like"/>
    <property type="match status" value="1"/>
</dbReference>
<dbReference type="InterPro" id="IPR002628">
    <property type="entry name" value="PsbO"/>
</dbReference>
<dbReference type="Gene3D" id="1.10.1200.10">
    <property type="entry name" value="ACP-like"/>
    <property type="match status" value="1"/>
</dbReference>
<keyword evidence="3" id="KW-0596">Phosphopantetheine</keyword>
<dbReference type="Pfam" id="PF01716">
    <property type="entry name" value="MSP"/>
    <property type="match status" value="1"/>
</dbReference>
<evidence type="ECO:0000313" key="11">
    <source>
        <dbReference type="EMBL" id="CAE8613316.1"/>
    </source>
</evidence>
<dbReference type="GO" id="GO:0031177">
    <property type="term" value="F:phosphopantetheine binding"/>
    <property type="evidence" value="ECO:0007669"/>
    <property type="project" value="InterPro"/>
</dbReference>
<feature type="chain" id="PRO_5032994584" description="Polyketide synthase-like phosphopantetheine-binding domain-containing protein" evidence="9">
    <location>
        <begin position="22"/>
        <end position="922"/>
    </location>
</feature>
<gene>
    <name evidence="11" type="ORF">PGLA1383_LOCUS31089</name>
</gene>
<name>A0A813FGK5_POLGL</name>
<dbReference type="GO" id="GO:0009523">
    <property type="term" value="C:photosystem II"/>
    <property type="evidence" value="ECO:0007669"/>
    <property type="project" value="UniProtKB-KW"/>
</dbReference>
<dbReference type="SMART" id="SM00823">
    <property type="entry name" value="PKS_PP"/>
    <property type="match status" value="1"/>
</dbReference>
<dbReference type="InterPro" id="IPR011250">
    <property type="entry name" value="OMP/PagP_B-barrel"/>
</dbReference>
<evidence type="ECO:0000313" key="12">
    <source>
        <dbReference type="Proteomes" id="UP000654075"/>
    </source>
</evidence>
<keyword evidence="4" id="KW-0602">Photosynthesis</keyword>
<dbReference type="InterPro" id="IPR036736">
    <property type="entry name" value="ACP-like_sf"/>
</dbReference>
<keyword evidence="8" id="KW-0604">Photosystem II</keyword>
<dbReference type="Gene3D" id="2.40.160.30">
    <property type="entry name" value="Photosystem II, cytochrome c-550 precursor"/>
    <property type="match status" value="1"/>
</dbReference>
<comment type="caution">
    <text evidence="11">The sequence shown here is derived from an EMBL/GenBank/DDBJ whole genome shotgun (WGS) entry which is preliminary data.</text>
</comment>
<evidence type="ECO:0000256" key="8">
    <source>
        <dbReference type="ARBA" id="ARBA00023276"/>
    </source>
</evidence>
<evidence type="ECO:0000256" key="9">
    <source>
        <dbReference type="SAM" id="SignalP"/>
    </source>
</evidence>
<dbReference type="GO" id="GO:0010207">
    <property type="term" value="P:photosystem II assembly"/>
    <property type="evidence" value="ECO:0007669"/>
    <property type="project" value="InterPro"/>
</dbReference>
<proteinExistence type="inferred from homology"/>
<evidence type="ECO:0000256" key="4">
    <source>
        <dbReference type="ARBA" id="ARBA00022531"/>
    </source>
</evidence>
<dbReference type="InterPro" id="IPR029058">
    <property type="entry name" value="AB_hydrolase_fold"/>
</dbReference>
<comment type="subcellular location">
    <subcellularLocation>
        <location evidence="1">Membrane</location>
    </subcellularLocation>
</comment>
<dbReference type="AlphaFoldDB" id="A0A813FGK5"/>
<keyword evidence="12" id="KW-1185">Reference proteome</keyword>
<evidence type="ECO:0000256" key="7">
    <source>
        <dbReference type="ARBA" id="ARBA00023136"/>
    </source>
</evidence>